<name>A0A498HZK1_MALDO</name>
<organism evidence="2 3">
    <name type="scientific">Malus domestica</name>
    <name type="common">Apple</name>
    <name type="synonym">Pyrus malus</name>
    <dbReference type="NCBI Taxonomy" id="3750"/>
    <lineage>
        <taxon>Eukaryota</taxon>
        <taxon>Viridiplantae</taxon>
        <taxon>Streptophyta</taxon>
        <taxon>Embryophyta</taxon>
        <taxon>Tracheophyta</taxon>
        <taxon>Spermatophyta</taxon>
        <taxon>Magnoliopsida</taxon>
        <taxon>eudicotyledons</taxon>
        <taxon>Gunneridae</taxon>
        <taxon>Pentapetalae</taxon>
        <taxon>rosids</taxon>
        <taxon>fabids</taxon>
        <taxon>Rosales</taxon>
        <taxon>Rosaceae</taxon>
        <taxon>Amygdaloideae</taxon>
        <taxon>Maleae</taxon>
        <taxon>Malus</taxon>
    </lineage>
</organism>
<protein>
    <submittedName>
        <fullName evidence="2">Uncharacterized protein</fullName>
    </submittedName>
</protein>
<reference evidence="2 3" key="1">
    <citation type="submission" date="2018-10" db="EMBL/GenBank/DDBJ databases">
        <title>A high-quality apple genome assembly.</title>
        <authorList>
            <person name="Hu J."/>
        </authorList>
    </citation>
    <scope>NUCLEOTIDE SEQUENCE [LARGE SCALE GENOMIC DNA]</scope>
    <source>
        <strain evidence="3">cv. HFTH1</strain>
        <tissue evidence="2">Young leaf</tissue>
    </source>
</reference>
<feature type="coiled-coil region" evidence="1">
    <location>
        <begin position="253"/>
        <end position="287"/>
    </location>
</feature>
<sequence length="291" mass="34261">MLKASWMNVNAPRGINRSRWAPNGTKELMKFNEKGQLVEPPHTVARFSKFGTLDWTYAITIELEPKIRCVYEMKLNDRWKKYKANLEKVYYTSCLRSLLAERFHCHDGRVNQGQWKLLVQLWDTLDAYKRATSCRKNRKILQINHTSGTKTFAHIKHKHVRLFQVFCVMKQVNESKSDCITFFTLTYTRKNGEPVDARSAAIIDDFNTKLKLYEDRNEIITDEVRHIMYADVLGPERNNCGLCGLITEKNGIYREVEAIRASYEEQIKAANIEIERLRMEASERKERQRFK</sequence>
<gene>
    <name evidence="2" type="ORF">DVH24_030133</name>
</gene>
<proteinExistence type="predicted"/>
<dbReference type="EMBL" id="RDQH01000341">
    <property type="protein sequence ID" value="RXH75412.1"/>
    <property type="molecule type" value="Genomic_DNA"/>
</dbReference>
<dbReference type="PANTHER" id="PTHR33144:SF46">
    <property type="entry name" value="OS04G0610000 PROTEIN"/>
    <property type="match status" value="1"/>
</dbReference>
<evidence type="ECO:0000313" key="2">
    <source>
        <dbReference type="EMBL" id="RXH75412.1"/>
    </source>
</evidence>
<dbReference type="AlphaFoldDB" id="A0A498HZK1"/>
<accession>A0A498HZK1</accession>
<dbReference type="InterPro" id="IPR004252">
    <property type="entry name" value="Probable_transposase_24"/>
</dbReference>
<dbReference type="STRING" id="3750.A0A498HZK1"/>
<keyword evidence="3" id="KW-1185">Reference proteome</keyword>
<evidence type="ECO:0000313" key="3">
    <source>
        <dbReference type="Proteomes" id="UP000290289"/>
    </source>
</evidence>
<dbReference type="Pfam" id="PF03004">
    <property type="entry name" value="Transposase_24"/>
    <property type="match status" value="1"/>
</dbReference>
<dbReference type="Proteomes" id="UP000290289">
    <property type="component" value="Chromosome 15"/>
</dbReference>
<evidence type="ECO:0000256" key="1">
    <source>
        <dbReference type="SAM" id="Coils"/>
    </source>
</evidence>
<comment type="caution">
    <text evidence="2">The sequence shown here is derived from an EMBL/GenBank/DDBJ whole genome shotgun (WGS) entry which is preliminary data.</text>
</comment>
<keyword evidence="1" id="KW-0175">Coiled coil</keyword>
<dbReference type="PANTHER" id="PTHR33144">
    <property type="entry name" value="OS10G0409366 PROTEIN-RELATED"/>
    <property type="match status" value="1"/>
</dbReference>